<organism evidence="6 7">
    <name type="scientific">Phenylobacterium hankyongense</name>
    <dbReference type="NCBI Taxonomy" id="1813876"/>
    <lineage>
        <taxon>Bacteria</taxon>
        <taxon>Pseudomonadati</taxon>
        <taxon>Pseudomonadota</taxon>
        <taxon>Alphaproteobacteria</taxon>
        <taxon>Caulobacterales</taxon>
        <taxon>Caulobacteraceae</taxon>
        <taxon>Phenylobacterium</taxon>
    </lineage>
</organism>
<dbReference type="PROSITE" id="PS51063">
    <property type="entry name" value="HTH_CRP_2"/>
    <property type="match status" value="1"/>
</dbReference>
<dbReference type="InterPro" id="IPR036390">
    <property type="entry name" value="WH_DNA-bd_sf"/>
</dbReference>
<dbReference type="EMBL" id="QFYP01000001">
    <property type="protein sequence ID" value="RAK60816.1"/>
    <property type="molecule type" value="Genomic_DNA"/>
</dbReference>
<name>A0A328B4H7_9CAUL</name>
<evidence type="ECO:0000313" key="6">
    <source>
        <dbReference type="EMBL" id="RAK60816.1"/>
    </source>
</evidence>
<dbReference type="CDD" id="cd00092">
    <property type="entry name" value="HTH_CRP"/>
    <property type="match status" value="1"/>
</dbReference>
<comment type="caution">
    <text evidence="6">The sequence shown here is derived from an EMBL/GenBank/DDBJ whole genome shotgun (WGS) entry which is preliminary data.</text>
</comment>
<dbReference type="SUPFAM" id="SSF46785">
    <property type="entry name" value="Winged helix' DNA-binding domain"/>
    <property type="match status" value="1"/>
</dbReference>
<proteinExistence type="predicted"/>
<dbReference type="InterPro" id="IPR014710">
    <property type="entry name" value="RmlC-like_jellyroll"/>
</dbReference>
<dbReference type="PRINTS" id="PR00034">
    <property type="entry name" value="HTHCRP"/>
</dbReference>
<keyword evidence="2" id="KW-0238">DNA-binding</keyword>
<dbReference type="Proteomes" id="UP000249842">
    <property type="component" value="Unassembled WGS sequence"/>
</dbReference>
<evidence type="ECO:0000259" key="5">
    <source>
        <dbReference type="PROSITE" id="PS51063"/>
    </source>
</evidence>
<evidence type="ECO:0000256" key="3">
    <source>
        <dbReference type="ARBA" id="ARBA00023163"/>
    </source>
</evidence>
<dbReference type="RefSeq" id="WP_111458108.1">
    <property type="nucleotide sequence ID" value="NZ_QFYP01000001.1"/>
</dbReference>
<feature type="domain" description="Cyclic nucleotide-binding" evidence="4">
    <location>
        <begin position="1"/>
        <end position="65"/>
    </location>
</feature>
<keyword evidence="7" id="KW-1185">Reference proteome</keyword>
<sequence>MTDLKRSLEGASFRIVEAPKHTPIFHEGDAVEAIYRVERGCVRLQINDEGGQREIVTFLFPGDLFCVGLETHWASAYAVTDATIAVFSLPLLWEFISQRSDAALALLFSADDLLDDVAHHLALLSHSDAGARLRWFLQWLSQRSTCKDGSGAVHMPMGRRDIADFLGIAPETVSRLFLRLETRGELRRTGGHHCVLFAGAGERTPQSGLGQSPRM</sequence>
<dbReference type="SMART" id="SM00419">
    <property type="entry name" value="HTH_CRP"/>
    <property type="match status" value="1"/>
</dbReference>
<keyword evidence="3" id="KW-0804">Transcription</keyword>
<accession>A0A328B4H7</accession>
<dbReference type="CDD" id="cd00038">
    <property type="entry name" value="CAP_ED"/>
    <property type="match status" value="1"/>
</dbReference>
<dbReference type="Gene3D" id="2.60.120.10">
    <property type="entry name" value="Jelly Rolls"/>
    <property type="match status" value="1"/>
</dbReference>
<evidence type="ECO:0000259" key="4">
    <source>
        <dbReference type="PROSITE" id="PS50042"/>
    </source>
</evidence>
<dbReference type="GO" id="GO:0003677">
    <property type="term" value="F:DNA binding"/>
    <property type="evidence" value="ECO:0007669"/>
    <property type="project" value="UniProtKB-KW"/>
</dbReference>
<dbReference type="InterPro" id="IPR012318">
    <property type="entry name" value="HTH_CRP"/>
</dbReference>
<dbReference type="InterPro" id="IPR018490">
    <property type="entry name" value="cNMP-bd_dom_sf"/>
</dbReference>
<keyword evidence="1" id="KW-0805">Transcription regulation</keyword>
<dbReference type="PROSITE" id="PS00042">
    <property type="entry name" value="HTH_CRP_1"/>
    <property type="match status" value="1"/>
</dbReference>
<evidence type="ECO:0000313" key="7">
    <source>
        <dbReference type="Proteomes" id="UP000249842"/>
    </source>
</evidence>
<dbReference type="SUPFAM" id="SSF51206">
    <property type="entry name" value="cAMP-binding domain-like"/>
    <property type="match status" value="1"/>
</dbReference>
<dbReference type="PROSITE" id="PS50042">
    <property type="entry name" value="CNMP_BINDING_3"/>
    <property type="match status" value="1"/>
</dbReference>
<dbReference type="Pfam" id="PF13545">
    <property type="entry name" value="HTH_Crp_2"/>
    <property type="match status" value="1"/>
</dbReference>
<dbReference type="AlphaFoldDB" id="A0A328B4H7"/>
<evidence type="ECO:0000256" key="2">
    <source>
        <dbReference type="ARBA" id="ARBA00023125"/>
    </source>
</evidence>
<reference evidence="7" key="1">
    <citation type="submission" date="2018-05" db="EMBL/GenBank/DDBJ databases">
        <authorList>
            <person name="Li X."/>
        </authorList>
    </citation>
    <scope>NUCLEOTIDE SEQUENCE [LARGE SCALE GENOMIC DNA]</scope>
    <source>
        <strain evidence="7">HKS-05</strain>
    </source>
</reference>
<evidence type="ECO:0000256" key="1">
    <source>
        <dbReference type="ARBA" id="ARBA00023015"/>
    </source>
</evidence>
<dbReference type="GO" id="GO:0003700">
    <property type="term" value="F:DNA-binding transcription factor activity"/>
    <property type="evidence" value="ECO:0007669"/>
    <property type="project" value="InterPro"/>
</dbReference>
<dbReference type="OrthoDB" id="7584044at2"/>
<protein>
    <recommendedName>
        <fullName evidence="8">Crp/Fnr family transcriptional regulator</fullName>
    </recommendedName>
</protein>
<dbReference type="InterPro" id="IPR000595">
    <property type="entry name" value="cNMP-bd_dom"/>
</dbReference>
<dbReference type="Pfam" id="PF00027">
    <property type="entry name" value="cNMP_binding"/>
    <property type="match status" value="1"/>
</dbReference>
<evidence type="ECO:0008006" key="8">
    <source>
        <dbReference type="Google" id="ProtNLM"/>
    </source>
</evidence>
<gene>
    <name evidence="6" type="ORF">DJ021_13860</name>
</gene>
<feature type="domain" description="HTH crp-type" evidence="5">
    <location>
        <begin position="127"/>
        <end position="199"/>
    </location>
</feature>
<dbReference type="InterPro" id="IPR018335">
    <property type="entry name" value="Tscrpt_reg_HTH_Crp-type_CS"/>
</dbReference>